<comment type="caution">
    <text evidence="1">The sequence shown here is derived from an EMBL/GenBank/DDBJ whole genome shotgun (WGS) entry which is preliminary data.</text>
</comment>
<dbReference type="NCBIfam" id="NF033903">
    <property type="entry name" value="VaFE_rpt"/>
    <property type="match status" value="1"/>
</dbReference>
<evidence type="ECO:0000313" key="1">
    <source>
        <dbReference type="EMBL" id="RBQ23890.1"/>
    </source>
</evidence>
<gene>
    <name evidence="1" type="ORF">ALNOE001_06260</name>
</gene>
<reference evidence="1 2" key="1">
    <citation type="submission" date="2018-06" db="EMBL/GenBank/DDBJ databases">
        <title>Genomic insight into two independent archaeal endosymbiosis events.</title>
        <authorList>
            <person name="Lind A.E."/>
            <person name="Lewis W.H."/>
            <person name="Spang A."/>
            <person name="Guy L."/>
            <person name="Embley M.T."/>
            <person name="Ettema T.J.G."/>
        </authorList>
    </citation>
    <scope>NUCLEOTIDE SEQUENCE [LARGE SCALE GENOMIC DNA]</scope>
    <source>
        <strain evidence="1">NOE</strain>
    </source>
</reference>
<proteinExistence type="predicted"/>
<dbReference type="Proteomes" id="UP000253099">
    <property type="component" value="Unassembled WGS sequence"/>
</dbReference>
<sequence>MILAIGKEYTIKGILMDKNTGNPLLINGEQFIAIKTFIISAVNGTIDLDFTF</sequence>
<evidence type="ECO:0000313" key="2">
    <source>
        <dbReference type="Proteomes" id="UP000253099"/>
    </source>
</evidence>
<keyword evidence="2" id="KW-1185">Reference proteome</keyword>
<dbReference type="InterPro" id="IPR041100">
    <property type="entry name" value="TQ"/>
</dbReference>
<dbReference type="AlphaFoldDB" id="A0A366MDY0"/>
<accession>A0A366MDY0</accession>
<name>A0A366MDY0_9EURY</name>
<dbReference type="Gene3D" id="2.60.40.3930">
    <property type="match status" value="1"/>
</dbReference>
<dbReference type="EMBL" id="NIZT01000015">
    <property type="protein sequence ID" value="RBQ23890.1"/>
    <property type="molecule type" value="Genomic_DNA"/>
</dbReference>
<organism evidence="1 2">
    <name type="scientific">Candidatus Methanobinarius endosymbioticus</name>
    <dbReference type="NCBI Taxonomy" id="2006182"/>
    <lineage>
        <taxon>Archaea</taxon>
        <taxon>Methanobacteriati</taxon>
        <taxon>Methanobacteriota</taxon>
        <taxon>Methanomada group</taxon>
        <taxon>Methanobacteria</taxon>
        <taxon>Methanobacteriales</taxon>
        <taxon>Methanobacteriaceae</taxon>
        <taxon>Candidatus Methanobinarius</taxon>
    </lineage>
</organism>
<protein>
    <submittedName>
        <fullName evidence="1">Uncharacterized protein</fullName>
    </submittedName>
</protein>